<dbReference type="AlphaFoldDB" id="A0A8X6V1C3"/>
<comment type="caution">
    <text evidence="1">The sequence shown here is derived from an EMBL/GenBank/DDBJ whole genome shotgun (WGS) entry which is preliminary data.</text>
</comment>
<keyword evidence="2" id="KW-1185">Reference proteome</keyword>
<accession>A0A8X6V1C3</accession>
<dbReference type="EMBL" id="BMAU01021073">
    <property type="protein sequence ID" value="GFX89549.1"/>
    <property type="molecule type" value="Genomic_DNA"/>
</dbReference>
<protein>
    <submittedName>
        <fullName evidence="1">Uncharacterized protein</fullName>
    </submittedName>
</protein>
<evidence type="ECO:0000313" key="2">
    <source>
        <dbReference type="Proteomes" id="UP000887159"/>
    </source>
</evidence>
<evidence type="ECO:0000313" key="1">
    <source>
        <dbReference type="EMBL" id="GFX89549.1"/>
    </source>
</evidence>
<dbReference type="Proteomes" id="UP000887159">
    <property type="component" value="Unassembled WGS sequence"/>
</dbReference>
<gene>
    <name evidence="1" type="ORF">TNCV_72421</name>
</gene>
<reference evidence="1" key="1">
    <citation type="submission" date="2020-08" db="EMBL/GenBank/DDBJ databases">
        <title>Multicomponent nature underlies the extraordinary mechanical properties of spider dragline silk.</title>
        <authorList>
            <person name="Kono N."/>
            <person name="Nakamura H."/>
            <person name="Mori M."/>
            <person name="Yoshida Y."/>
            <person name="Ohtoshi R."/>
            <person name="Malay A.D."/>
            <person name="Moran D.A.P."/>
            <person name="Tomita M."/>
            <person name="Numata K."/>
            <person name="Arakawa K."/>
        </authorList>
    </citation>
    <scope>NUCLEOTIDE SEQUENCE</scope>
</reference>
<organism evidence="1 2">
    <name type="scientific">Trichonephila clavipes</name>
    <name type="common">Golden silk orbweaver</name>
    <name type="synonym">Nephila clavipes</name>
    <dbReference type="NCBI Taxonomy" id="2585209"/>
    <lineage>
        <taxon>Eukaryota</taxon>
        <taxon>Metazoa</taxon>
        <taxon>Ecdysozoa</taxon>
        <taxon>Arthropoda</taxon>
        <taxon>Chelicerata</taxon>
        <taxon>Arachnida</taxon>
        <taxon>Araneae</taxon>
        <taxon>Araneomorphae</taxon>
        <taxon>Entelegynae</taxon>
        <taxon>Araneoidea</taxon>
        <taxon>Nephilidae</taxon>
        <taxon>Trichonephila</taxon>
    </lineage>
</organism>
<sequence length="66" mass="7597">MTFWEYTFAGLAWLLKRPAYSATMPEWMATTKFNALDSDEYPADDIVSRYWVAQRQMVKKPSAGVG</sequence>
<name>A0A8X6V1C3_TRICX</name>
<proteinExistence type="predicted"/>